<keyword evidence="3 10" id="KW-0436">Ligase</keyword>
<dbReference type="PANTHER" id="PTHR11659">
    <property type="entry name" value="GLUTAMYL-TRNA GLN AMIDOTRANSFERASE SUBUNIT B MITOCHONDRIAL AND PROKARYOTIC PET112-RELATED"/>
    <property type="match status" value="1"/>
</dbReference>
<dbReference type="InterPro" id="IPR018027">
    <property type="entry name" value="Asn/Gln_amidotransferase"/>
</dbReference>
<proteinExistence type="inferred from homology"/>
<comment type="subunit">
    <text evidence="2 10">Heterotrimer of A, B and C subunits.</text>
</comment>
<dbReference type="SUPFAM" id="SSF89095">
    <property type="entry name" value="GatB/YqeY motif"/>
    <property type="match status" value="1"/>
</dbReference>
<dbReference type="PROSITE" id="PS01234">
    <property type="entry name" value="GATB"/>
    <property type="match status" value="1"/>
</dbReference>
<dbReference type="GO" id="GO:0005524">
    <property type="term" value="F:ATP binding"/>
    <property type="evidence" value="ECO:0007669"/>
    <property type="project" value="UniProtKB-KW"/>
</dbReference>
<dbReference type="InterPro" id="IPR042114">
    <property type="entry name" value="GatB_C_1"/>
</dbReference>
<dbReference type="GO" id="GO:0050566">
    <property type="term" value="F:asparaginyl-tRNA synthase (glutamine-hydrolyzing) activity"/>
    <property type="evidence" value="ECO:0007669"/>
    <property type="project" value="RHEA"/>
</dbReference>
<evidence type="ECO:0000259" key="12">
    <source>
        <dbReference type="SMART" id="SM00845"/>
    </source>
</evidence>
<dbReference type="EMBL" id="LBVV01000020">
    <property type="protein sequence ID" value="KKQ93405.1"/>
    <property type="molecule type" value="Genomic_DNA"/>
</dbReference>
<dbReference type="SUPFAM" id="SSF55931">
    <property type="entry name" value="Glutamine synthetase/guanido kinase"/>
    <property type="match status" value="1"/>
</dbReference>
<dbReference type="InterPro" id="IPR017959">
    <property type="entry name" value="Asn/Gln-tRNA_amidoTrfase_suB/E"/>
</dbReference>
<dbReference type="GO" id="GO:0016740">
    <property type="term" value="F:transferase activity"/>
    <property type="evidence" value="ECO:0007669"/>
    <property type="project" value="UniProtKB-KW"/>
</dbReference>
<comment type="function">
    <text evidence="7 10">Allows the formation of correctly charged Asn-tRNA(Asn) or Gln-tRNA(Gln) through the transamidation of misacylated Asp-tRNA(Asn) or Glu-tRNA(Gln) in organisms which lack either or both of asparaginyl-tRNA or glutaminyl-tRNA synthetases. The reaction takes place in the presence of glutamine and ATP through an activated phospho-Asp-tRNA(Asn) or phospho-Glu-tRNA(Gln).</text>
</comment>
<organism evidence="13 14">
    <name type="scientific">candidate division CPR2 bacterium GW2011_GWC2_39_10</name>
    <dbReference type="NCBI Taxonomy" id="1618345"/>
    <lineage>
        <taxon>Bacteria</taxon>
        <taxon>Bacteria division CPR2</taxon>
    </lineage>
</organism>
<dbReference type="HAMAP" id="MF_00121">
    <property type="entry name" value="GatB"/>
    <property type="match status" value="1"/>
</dbReference>
<dbReference type="InterPro" id="IPR004413">
    <property type="entry name" value="GatB"/>
</dbReference>
<reference evidence="13 14" key="1">
    <citation type="journal article" date="2015" name="Nature">
        <title>rRNA introns, odd ribosomes, and small enigmatic genomes across a large radiation of phyla.</title>
        <authorList>
            <person name="Brown C.T."/>
            <person name="Hug L.A."/>
            <person name="Thomas B.C."/>
            <person name="Sharon I."/>
            <person name="Castelle C.J."/>
            <person name="Singh A."/>
            <person name="Wilkins M.J."/>
            <person name="Williams K.H."/>
            <person name="Banfield J.F."/>
        </authorList>
    </citation>
    <scope>NUCLEOTIDE SEQUENCE [LARGE SCALE GENOMIC DNA]</scope>
</reference>
<comment type="similarity">
    <text evidence="1 10">Belongs to the GatB/GatE family. GatB subfamily.</text>
</comment>
<dbReference type="NCBIfam" id="NF004012">
    <property type="entry name" value="PRK05477.1-2"/>
    <property type="match status" value="1"/>
</dbReference>
<sequence>MSKFETVIGMEFHIQLNTVSKMFCRCDNYSASSKANDNTCPVCMGLPGTLPYANRKAIEWTYLLGLAFEAKISSEFNFERKNYFYPDLPKAYQITSSTNPPVVGGRLNIVTSEGEKELRLNHIHLEEDAGKLVHASSGDYSLVDLNRAGTPLVELVTEADFRSPEEARVFAENLRSIVRYLGISSGNMEEGNLRADANISLRLIGQKEFGKKVEIKNINSFKAIEKALIYEVKRQTEVLEEGGKITQETRGWDENKSKTLPQRSKEEAHDYRYFPEPDLPPFKPDADLISKLKSEMPELPVEKRERFVIEYGLSEYDASLLTADIDMAKFYEVGIEKIMAKENKDMVPKESAKKLSNWIVTELLGRLNGKGLSIKNSPVTAEKIADLVALIDEGTISGKIAKTVFDEMFETGKNPEQIIKEKDLVQITDTKAIESVIDEILAANPKSIEDFKAGKMQALGFLVGQVMAKTKGQANPKIVNEILRKKLN</sequence>
<dbReference type="STRING" id="1618345.UT18_C0020G0012"/>
<evidence type="ECO:0000256" key="2">
    <source>
        <dbReference type="ARBA" id="ARBA00011123"/>
    </source>
</evidence>
<evidence type="ECO:0000256" key="6">
    <source>
        <dbReference type="ARBA" id="ARBA00022917"/>
    </source>
</evidence>
<keyword evidence="4 10" id="KW-0547">Nucleotide-binding</keyword>
<evidence type="ECO:0000256" key="1">
    <source>
        <dbReference type="ARBA" id="ARBA00005306"/>
    </source>
</evidence>
<gene>
    <name evidence="10" type="primary">gatB</name>
    <name evidence="13" type="ORF">UT18_C0020G0012</name>
</gene>
<comment type="caution">
    <text evidence="13">The sequence shown here is derived from an EMBL/GenBank/DDBJ whole genome shotgun (WGS) entry which is preliminary data.</text>
</comment>
<dbReference type="InterPro" id="IPR023168">
    <property type="entry name" value="GatB_Yqey_C_2"/>
</dbReference>
<dbReference type="Proteomes" id="UP000034207">
    <property type="component" value="Unassembled WGS sequence"/>
</dbReference>
<comment type="catalytic activity">
    <reaction evidence="9 10">
        <text>L-glutamyl-tRNA(Gln) + L-glutamine + ATP + H2O = L-glutaminyl-tRNA(Gln) + L-glutamate + ADP + phosphate + H(+)</text>
        <dbReference type="Rhea" id="RHEA:17521"/>
        <dbReference type="Rhea" id="RHEA-COMP:9681"/>
        <dbReference type="Rhea" id="RHEA-COMP:9684"/>
        <dbReference type="ChEBI" id="CHEBI:15377"/>
        <dbReference type="ChEBI" id="CHEBI:15378"/>
        <dbReference type="ChEBI" id="CHEBI:29985"/>
        <dbReference type="ChEBI" id="CHEBI:30616"/>
        <dbReference type="ChEBI" id="CHEBI:43474"/>
        <dbReference type="ChEBI" id="CHEBI:58359"/>
        <dbReference type="ChEBI" id="CHEBI:78520"/>
        <dbReference type="ChEBI" id="CHEBI:78521"/>
        <dbReference type="ChEBI" id="CHEBI:456216"/>
    </reaction>
</comment>
<evidence type="ECO:0000256" key="11">
    <source>
        <dbReference type="SAM" id="MobiDB-lite"/>
    </source>
</evidence>
<dbReference type="GO" id="GO:0006412">
    <property type="term" value="P:translation"/>
    <property type="evidence" value="ECO:0007669"/>
    <property type="project" value="UniProtKB-UniRule"/>
</dbReference>
<evidence type="ECO:0000313" key="14">
    <source>
        <dbReference type="Proteomes" id="UP000034207"/>
    </source>
</evidence>
<dbReference type="InterPro" id="IPR003789">
    <property type="entry name" value="Asn/Gln_tRNA_amidoTrase-B-like"/>
</dbReference>
<dbReference type="GO" id="GO:0050567">
    <property type="term" value="F:glutaminyl-tRNA synthase (glutamine-hydrolyzing) activity"/>
    <property type="evidence" value="ECO:0007669"/>
    <property type="project" value="UniProtKB-UniRule"/>
</dbReference>
<dbReference type="PATRIC" id="fig|1618345.3.peg.1019"/>
<evidence type="ECO:0000256" key="9">
    <source>
        <dbReference type="ARBA" id="ARBA00047913"/>
    </source>
</evidence>
<protein>
    <recommendedName>
        <fullName evidence="10">Aspartyl/glutamyl-tRNA(Asn/Gln) amidotransferase subunit B</fullName>
        <shortName evidence="10">Asp/Glu-ADT subunit B</shortName>
        <ecNumber evidence="10">6.3.5.-</ecNumber>
    </recommendedName>
</protein>
<dbReference type="NCBIfam" id="NF004014">
    <property type="entry name" value="PRK05477.1-4"/>
    <property type="match status" value="1"/>
</dbReference>
<dbReference type="SMART" id="SM00845">
    <property type="entry name" value="GatB_Yqey"/>
    <property type="match status" value="1"/>
</dbReference>
<dbReference type="Pfam" id="PF02934">
    <property type="entry name" value="GatB_N"/>
    <property type="match status" value="1"/>
</dbReference>
<keyword evidence="13" id="KW-0808">Transferase</keyword>
<feature type="compositionally biased region" description="Basic and acidic residues" evidence="11">
    <location>
        <begin position="253"/>
        <end position="275"/>
    </location>
</feature>
<dbReference type="EC" id="6.3.5.-" evidence="10"/>
<dbReference type="FunFam" id="1.10.10.410:FF:000001">
    <property type="entry name" value="Aspartyl/glutamyl-tRNA(Asn/Gln) amidotransferase subunit B"/>
    <property type="match status" value="1"/>
</dbReference>
<dbReference type="Gene3D" id="1.10.10.410">
    <property type="match status" value="1"/>
</dbReference>
<evidence type="ECO:0000256" key="4">
    <source>
        <dbReference type="ARBA" id="ARBA00022741"/>
    </source>
</evidence>
<name>A0A0G0LZE8_UNCC2</name>
<comment type="catalytic activity">
    <reaction evidence="8 10">
        <text>L-aspartyl-tRNA(Asn) + L-glutamine + ATP + H2O = L-asparaginyl-tRNA(Asn) + L-glutamate + ADP + phosphate + 2 H(+)</text>
        <dbReference type="Rhea" id="RHEA:14513"/>
        <dbReference type="Rhea" id="RHEA-COMP:9674"/>
        <dbReference type="Rhea" id="RHEA-COMP:9677"/>
        <dbReference type="ChEBI" id="CHEBI:15377"/>
        <dbReference type="ChEBI" id="CHEBI:15378"/>
        <dbReference type="ChEBI" id="CHEBI:29985"/>
        <dbReference type="ChEBI" id="CHEBI:30616"/>
        <dbReference type="ChEBI" id="CHEBI:43474"/>
        <dbReference type="ChEBI" id="CHEBI:58359"/>
        <dbReference type="ChEBI" id="CHEBI:78515"/>
        <dbReference type="ChEBI" id="CHEBI:78516"/>
        <dbReference type="ChEBI" id="CHEBI:456216"/>
    </reaction>
</comment>
<dbReference type="InterPro" id="IPR006075">
    <property type="entry name" value="Asn/Gln-tRNA_Trfase_suB/E_cat"/>
</dbReference>
<dbReference type="InterPro" id="IPR014746">
    <property type="entry name" value="Gln_synth/guanido_kin_cat_dom"/>
</dbReference>
<keyword evidence="5 10" id="KW-0067">ATP-binding</keyword>
<keyword evidence="6 10" id="KW-0648">Protein biosynthesis</keyword>
<evidence type="ECO:0000256" key="7">
    <source>
        <dbReference type="ARBA" id="ARBA00024799"/>
    </source>
</evidence>
<feature type="region of interest" description="Disordered" evidence="11">
    <location>
        <begin position="253"/>
        <end position="276"/>
    </location>
</feature>
<dbReference type="NCBIfam" id="TIGR00133">
    <property type="entry name" value="gatB"/>
    <property type="match status" value="1"/>
</dbReference>
<accession>A0A0G0LZE8</accession>
<evidence type="ECO:0000256" key="5">
    <source>
        <dbReference type="ARBA" id="ARBA00022840"/>
    </source>
</evidence>
<evidence type="ECO:0000256" key="8">
    <source>
        <dbReference type="ARBA" id="ARBA00047380"/>
    </source>
</evidence>
<feature type="domain" description="Asn/Gln amidotransferase" evidence="12">
    <location>
        <begin position="329"/>
        <end position="487"/>
    </location>
</feature>
<evidence type="ECO:0000256" key="3">
    <source>
        <dbReference type="ARBA" id="ARBA00022598"/>
    </source>
</evidence>
<evidence type="ECO:0000313" key="13">
    <source>
        <dbReference type="EMBL" id="KKQ93405.1"/>
    </source>
</evidence>
<dbReference type="InterPro" id="IPR017958">
    <property type="entry name" value="Gln-tRNA_amidoTrfase_suB_CS"/>
</dbReference>
<dbReference type="Gene3D" id="1.10.150.380">
    <property type="entry name" value="GatB domain, N-terminal subdomain"/>
    <property type="match status" value="1"/>
</dbReference>
<evidence type="ECO:0000256" key="10">
    <source>
        <dbReference type="HAMAP-Rule" id="MF_00121"/>
    </source>
</evidence>
<dbReference type="Pfam" id="PF02637">
    <property type="entry name" value="GatB_Yqey"/>
    <property type="match status" value="1"/>
</dbReference>
<dbReference type="AlphaFoldDB" id="A0A0G0LZE8"/>